<evidence type="ECO:0000313" key="1">
    <source>
        <dbReference type="EMBL" id="RAP03171.1"/>
    </source>
</evidence>
<reference evidence="1 2" key="1">
    <citation type="submission" date="2017-05" db="EMBL/GenBank/DDBJ databases">
        <title>Host range expansion of the Methanosphaera genus to humans and monogastric animals involves recent and extensive reduction in genome content.</title>
        <authorList>
            <person name="Hoedt E.C."/>
            <person name="Volmer J.G."/>
            <person name="Parks D.H."/>
            <person name="Rosewarne C.P."/>
            <person name="Denman S.E."/>
            <person name="Mcsweeney C.S."/>
            <person name="O Cuiv P."/>
            <person name="Hugenholtz P."/>
            <person name="Tyson G.W."/>
            <person name="Morrison M."/>
        </authorList>
    </citation>
    <scope>NUCLEOTIDE SEQUENCE [LARGE SCALE GENOMIC DNA]</scope>
    <source>
        <strain evidence="1 2">PA5</strain>
    </source>
</reference>
<comment type="caution">
    <text evidence="1">The sequence shown here is derived from an EMBL/GenBank/DDBJ whole genome shotgun (WGS) entry which is preliminary data.</text>
</comment>
<dbReference type="RefSeq" id="WP_112149492.1">
    <property type="nucleotide sequence ID" value="NZ_CATZXA010000022.1"/>
</dbReference>
<evidence type="ECO:0000313" key="2">
    <source>
        <dbReference type="Proteomes" id="UP000248557"/>
    </source>
</evidence>
<proteinExistence type="predicted"/>
<accession>A0A328PYT2</accession>
<gene>
    <name evidence="1" type="ORF">CA615_03660</name>
</gene>
<organism evidence="1 2">
    <name type="scientific">Methanosphaera stadtmanae</name>
    <dbReference type="NCBI Taxonomy" id="2317"/>
    <lineage>
        <taxon>Archaea</taxon>
        <taxon>Methanobacteriati</taxon>
        <taxon>Methanobacteriota</taxon>
        <taxon>Methanomada group</taxon>
        <taxon>Methanobacteria</taxon>
        <taxon>Methanobacteriales</taxon>
        <taxon>Methanobacteriaceae</taxon>
        <taxon>Methanosphaera</taxon>
    </lineage>
</organism>
<name>A0A328PYT2_9EURY</name>
<dbReference type="AlphaFoldDB" id="A0A328PYT2"/>
<sequence length="72" mass="8380">MKIKNIKIKFNEGHLEHVNIVYNKKINKKQIKTSPRIISAGVDKENKTEKIELISPKIDDELDILLENIILE</sequence>
<protein>
    <submittedName>
        <fullName evidence="1">Uncharacterized protein</fullName>
    </submittedName>
</protein>
<dbReference type="EMBL" id="NGJK01000036">
    <property type="protein sequence ID" value="RAP03171.1"/>
    <property type="molecule type" value="Genomic_DNA"/>
</dbReference>
<dbReference type="Proteomes" id="UP000248557">
    <property type="component" value="Unassembled WGS sequence"/>
</dbReference>